<keyword evidence="7 16" id="KW-0285">Flavoprotein</keyword>
<comment type="function">
    <text evidence="2 16">Cell wall formation.</text>
</comment>
<evidence type="ECO:0000256" key="2">
    <source>
        <dbReference type="ARBA" id="ARBA00003921"/>
    </source>
</evidence>
<dbReference type="Gene3D" id="3.90.78.10">
    <property type="entry name" value="UDP-N-acetylenolpyruvoylglucosamine reductase, C-terminal domain"/>
    <property type="match status" value="1"/>
</dbReference>
<dbReference type="PANTHER" id="PTHR21071">
    <property type="entry name" value="UDP-N-ACETYLENOLPYRUVOYLGLUCOSAMINE REDUCTASE"/>
    <property type="match status" value="1"/>
</dbReference>
<dbReference type="InterPro" id="IPR036318">
    <property type="entry name" value="FAD-bd_PCMH-like_sf"/>
</dbReference>
<comment type="subcellular location">
    <subcellularLocation>
        <location evidence="3 16">Cytoplasm</location>
    </subcellularLocation>
</comment>
<evidence type="ECO:0000256" key="7">
    <source>
        <dbReference type="ARBA" id="ARBA00022630"/>
    </source>
</evidence>
<evidence type="ECO:0000256" key="8">
    <source>
        <dbReference type="ARBA" id="ARBA00022827"/>
    </source>
</evidence>
<dbReference type="EMBL" id="MHLA01000005">
    <property type="protein sequence ID" value="OGZ00256.1"/>
    <property type="molecule type" value="Genomic_DNA"/>
</dbReference>
<evidence type="ECO:0000256" key="9">
    <source>
        <dbReference type="ARBA" id="ARBA00022857"/>
    </source>
</evidence>
<dbReference type="InterPro" id="IPR036635">
    <property type="entry name" value="MurB_C_sf"/>
</dbReference>
<dbReference type="GO" id="GO:0009252">
    <property type="term" value="P:peptidoglycan biosynthetic process"/>
    <property type="evidence" value="ECO:0007669"/>
    <property type="project" value="UniProtKB-UniRule"/>
</dbReference>
<feature type="active site" description="Proton donor" evidence="16">
    <location>
        <position position="215"/>
    </location>
</feature>
<dbReference type="SUPFAM" id="SSF56194">
    <property type="entry name" value="Uridine diphospho-N-Acetylenolpyruvylglucosamine reductase, MurB, C-terminal domain"/>
    <property type="match status" value="1"/>
</dbReference>
<evidence type="ECO:0000256" key="3">
    <source>
        <dbReference type="ARBA" id="ARBA00004496"/>
    </source>
</evidence>
<dbReference type="NCBIfam" id="TIGR00179">
    <property type="entry name" value="murB"/>
    <property type="match status" value="1"/>
</dbReference>
<dbReference type="UniPathway" id="UPA00219"/>
<evidence type="ECO:0000256" key="13">
    <source>
        <dbReference type="ARBA" id="ARBA00023306"/>
    </source>
</evidence>
<dbReference type="PANTHER" id="PTHR21071:SF4">
    <property type="entry name" value="UDP-N-ACETYLENOLPYRUVOYLGLUCOSAMINE REDUCTASE"/>
    <property type="match status" value="1"/>
</dbReference>
<keyword evidence="8 16" id="KW-0274">FAD</keyword>
<dbReference type="GO" id="GO:0008360">
    <property type="term" value="P:regulation of cell shape"/>
    <property type="evidence" value="ECO:0007669"/>
    <property type="project" value="UniProtKB-KW"/>
</dbReference>
<dbReference type="GO" id="GO:0071555">
    <property type="term" value="P:cell wall organization"/>
    <property type="evidence" value="ECO:0007669"/>
    <property type="project" value="UniProtKB-KW"/>
</dbReference>
<comment type="pathway">
    <text evidence="4 16">Cell wall biogenesis; peptidoglycan biosynthesis.</text>
</comment>
<dbReference type="Proteomes" id="UP000178880">
    <property type="component" value="Unassembled WGS sequence"/>
</dbReference>
<dbReference type="HAMAP" id="MF_00037">
    <property type="entry name" value="MurB"/>
    <property type="match status" value="1"/>
</dbReference>
<proteinExistence type="inferred from homology"/>
<dbReference type="Pfam" id="PF02873">
    <property type="entry name" value="MurB_C"/>
    <property type="match status" value="1"/>
</dbReference>
<evidence type="ECO:0000256" key="12">
    <source>
        <dbReference type="ARBA" id="ARBA00023002"/>
    </source>
</evidence>
<dbReference type="Gene3D" id="3.30.465.10">
    <property type="match status" value="1"/>
</dbReference>
<comment type="caution">
    <text evidence="18">The sequence shown here is derived from an EMBL/GenBank/DDBJ whole genome shotgun (WGS) entry which is preliminary data.</text>
</comment>
<evidence type="ECO:0000256" key="4">
    <source>
        <dbReference type="ARBA" id="ARBA00004752"/>
    </source>
</evidence>
<evidence type="ECO:0000256" key="6">
    <source>
        <dbReference type="ARBA" id="ARBA00022618"/>
    </source>
</evidence>
<keyword evidence="11 16" id="KW-0573">Peptidoglycan synthesis</keyword>
<sequence length="325" mass="35372">MPQFQENIPLSDFSSYKIGGPARFFFEAENEQEIAWAVHKARSENTPIFILGGGTNLLFGDQGFHGLVLRPAVRFLSIQGTLIFVGTDIIMPELVETTVRYALSGLEWAGGLPGTVGGAIRGNAGCFGGEIKDVIESVKSFDIEEMKTVERTASECAFGYRNSIFKQKHGTEIILSAVLKLKLKRGVEDEIRRDIDEKIAYRKERHPLEYPNIGSIFKNVPLEAVCGKGSEAYEAAVRDGKVSYKGSEFTVKTDPFPVISAAKLISESGLRGMTRGGAAISEKHPNFIVNTGGATAANVKDLIAIAKAAVLKKFAITLEEEPEIL</sequence>
<dbReference type="SUPFAM" id="SSF56176">
    <property type="entry name" value="FAD-binding/transporter-associated domain-like"/>
    <property type="match status" value="1"/>
</dbReference>
<keyword evidence="6 16" id="KW-0132">Cell division</keyword>
<keyword evidence="5 16" id="KW-0963">Cytoplasm</keyword>
<dbReference type="STRING" id="1798650.A2945_04480"/>
<dbReference type="Gene3D" id="3.30.43.10">
    <property type="entry name" value="Uridine Diphospho-n-acetylenolpyruvylglucosamine Reductase, domain 2"/>
    <property type="match status" value="1"/>
</dbReference>
<dbReference type="InterPro" id="IPR006094">
    <property type="entry name" value="Oxid_FAD_bind_N"/>
</dbReference>
<keyword evidence="10 16" id="KW-0133">Cell shape</keyword>
<evidence type="ECO:0000256" key="1">
    <source>
        <dbReference type="ARBA" id="ARBA00001974"/>
    </source>
</evidence>
<evidence type="ECO:0000313" key="19">
    <source>
        <dbReference type="Proteomes" id="UP000178880"/>
    </source>
</evidence>
<evidence type="ECO:0000256" key="5">
    <source>
        <dbReference type="ARBA" id="ARBA00022490"/>
    </source>
</evidence>
<dbReference type="GO" id="GO:0071949">
    <property type="term" value="F:FAD binding"/>
    <property type="evidence" value="ECO:0007669"/>
    <property type="project" value="InterPro"/>
</dbReference>
<dbReference type="InterPro" id="IPR011601">
    <property type="entry name" value="MurB_C"/>
</dbReference>
<dbReference type="InterPro" id="IPR016167">
    <property type="entry name" value="FAD-bd_PCMH_sub1"/>
</dbReference>
<dbReference type="PROSITE" id="PS51387">
    <property type="entry name" value="FAD_PCMH"/>
    <property type="match status" value="1"/>
</dbReference>
<dbReference type="InterPro" id="IPR016169">
    <property type="entry name" value="FAD-bd_PCMH_sub2"/>
</dbReference>
<evidence type="ECO:0000256" key="16">
    <source>
        <dbReference type="HAMAP-Rule" id="MF_00037"/>
    </source>
</evidence>
<feature type="domain" description="FAD-binding PCMH-type" evidence="17">
    <location>
        <begin position="17"/>
        <end position="184"/>
    </location>
</feature>
<comment type="catalytic activity">
    <reaction evidence="15 16">
        <text>UDP-N-acetyl-alpha-D-muramate + NADP(+) = UDP-N-acetyl-3-O-(1-carboxyvinyl)-alpha-D-glucosamine + NADPH + H(+)</text>
        <dbReference type="Rhea" id="RHEA:12248"/>
        <dbReference type="ChEBI" id="CHEBI:15378"/>
        <dbReference type="ChEBI" id="CHEBI:57783"/>
        <dbReference type="ChEBI" id="CHEBI:58349"/>
        <dbReference type="ChEBI" id="CHEBI:68483"/>
        <dbReference type="ChEBI" id="CHEBI:70757"/>
        <dbReference type="EC" id="1.3.1.98"/>
    </reaction>
</comment>
<dbReference type="InterPro" id="IPR003170">
    <property type="entry name" value="MurB"/>
</dbReference>
<dbReference type="EC" id="1.3.1.98" evidence="16"/>
<comment type="cofactor">
    <cofactor evidence="1 16">
        <name>FAD</name>
        <dbReference type="ChEBI" id="CHEBI:57692"/>
    </cofactor>
</comment>
<evidence type="ECO:0000256" key="15">
    <source>
        <dbReference type="ARBA" id="ARBA00048914"/>
    </source>
</evidence>
<dbReference type="GO" id="GO:0005829">
    <property type="term" value="C:cytosol"/>
    <property type="evidence" value="ECO:0007669"/>
    <property type="project" value="TreeGrafter"/>
</dbReference>
<keyword evidence="12 16" id="KW-0560">Oxidoreductase</keyword>
<evidence type="ECO:0000259" key="17">
    <source>
        <dbReference type="PROSITE" id="PS51387"/>
    </source>
</evidence>
<organism evidence="18 19">
    <name type="scientific">Candidatus Liptonbacteria bacterium RIFCSPLOWO2_01_FULL_52_25</name>
    <dbReference type="NCBI Taxonomy" id="1798650"/>
    <lineage>
        <taxon>Bacteria</taxon>
        <taxon>Candidatus Liptoniibacteriota</taxon>
    </lineage>
</organism>
<evidence type="ECO:0000256" key="10">
    <source>
        <dbReference type="ARBA" id="ARBA00022960"/>
    </source>
</evidence>
<gene>
    <name evidence="16" type="primary">murB</name>
    <name evidence="18" type="ORF">A2945_04480</name>
</gene>
<accession>A0A1G2CFV1</accession>
<feature type="active site" evidence="16">
    <location>
        <position position="321"/>
    </location>
</feature>
<keyword evidence="9 16" id="KW-0521">NADP</keyword>
<dbReference type="GO" id="GO:0008762">
    <property type="term" value="F:UDP-N-acetylmuramate dehydrogenase activity"/>
    <property type="evidence" value="ECO:0007669"/>
    <property type="project" value="UniProtKB-UniRule"/>
</dbReference>
<name>A0A1G2CFV1_9BACT</name>
<dbReference type="InterPro" id="IPR016166">
    <property type="entry name" value="FAD-bd_PCMH"/>
</dbReference>
<evidence type="ECO:0000313" key="18">
    <source>
        <dbReference type="EMBL" id="OGZ00256.1"/>
    </source>
</evidence>
<dbReference type="Pfam" id="PF01565">
    <property type="entry name" value="FAD_binding_4"/>
    <property type="match status" value="1"/>
</dbReference>
<dbReference type="AlphaFoldDB" id="A0A1G2CFV1"/>
<comment type="similarity">
    <text evidence="16">Belongs to the MurB family.</text>
</comment>
<feature type="active site" evidence="16">
    <location>
        <position position="161"/>
    </location>
</feature>
<reference evidence="18 19" key="1">
    <citation type="journal article" date="2016" name="Nat. Commun.">
        <title>Thousands of microbial genomes shed light on interconnected biogeochemical processes in an aquifer system.</title>
        <authorList>
            <person name="Anantharaman K."/>
            <person name="Brown C.T."/>
            <person name="Hug L.A."/>
            <person name="Sharon I."/>
            <person name="Castelle C.J."/>
            <person name="Probst A.J."/>
            <person name="Thomas B.C."/>
            <person name="Singh A."/>
            <person name="Wilkins M.J."/>
            <person name="Karaoz U."/>
            <person name="Brodie E.L."/>
            <person name="Williams K.H."/>
            <person name="Hubbard S.S."/>
            <person name="Banfield J.F."/>
        </authorList>
    </citation>
    <scope>NUCLEOTIDE SEQUENCE [LARGE SCALE GENOMIC DNA]</scope>
</reference>
<protein>
    <recommendedName>
        <fullName evidence="16">UDP-N-acetylenolpyruvoylglucosamine reductase</fullName>
        <ecNumber evidence="16">1.3.1.98</ecNumber>
    </recommendedName>
    <alternativeName>
        <fullName evidence="16">UDP-N-acetylmuramate dehydrogenase</fullName>
    </alternativeName>
</protein>
<keyword evidence="13 16" id="KW-0131">Cell cycle</keyword>
<keyword evidence="14 16" id="KW-0961">Cell wall biogenesis/degradation</keyword>
<evidence type="ECO:0000256" key="11">
    <source>
        <dbReference type="ARBA" id="ARBA00022984"/>
    </source>
</evidence>
<evidence type="ECO:0000256" key="14">
    <source>
        <dbReference type="ARBA" id="ARBA00023316"/>
    </source>
</evidence>
<dbReference type="GO" id="GO:0051301">
    <property type="term" value="P:cell division"/>
    <property type="evidence" value="ECO:0007669"/>
    <property type="project" value="UniProtKB-KW"/>
</dbReference>